<organism evidence="1">
    <name type="scientific">Rhizophora mucronata</name>
    <name type="common">Asiatic mangrove</name>
    <dbReference type="NCBI Taxonomy" id="61149"/>
    <lineage>
        <taxon>Eukaryota</taxon>
        <taxon>Viridiplantae</taxon>
        <taxon>Streptophyta</taxon>
        <taxon>Embryophyta</taxon>
        <taxon>Tracheophyta</taxon>
        <taxon>Spermatophyta</taxon>
        <taxon>Magnoliopsida</taxon>
        <taxon>eudicotyledons</taxon>
        <taxon>Gunneridae</taxon>
        <taxon>Pentapetalae</taxon>
        <taxon>rosids</taxon>
        <taxon>fabids</taxon>
        <taxon>Malpighiales</taxon>
        <taxon>Rhizophoraceae</taxon>
        <taxon>Rhizophora</taxon>
    </lineage>
</organism>
<protein>
    <submittedName>
        <fullName evidence="1">Tetratricopeptide repeat-containing family protein</fullName>
    </submittedName>
</protein>
<proteinExistence type="predicted"/>
<sequence>MGSEDSGVHYSMWDGLASVDYCLEHFGIPYGHHQSCMCFSLSVSFKV</sequence>
<name>A0A2P2KRH9_RHIMU</name>
<dbReference type="EMBL" id="GGEC01027852">
    <property type="protein sequence ID" value="MBX08336.1"/>
    <property type="molecule type" value="Transcribed_RNA"/>
</dbReference>
<dbReference type="AlphaFoldDB" id="A0A2P2KRH9"/>
<evidence type="ECO:0000313" key="1">
    <source>
        <dbReference type="EMBL" id="MBX08336.1"/>
    </source>
</evidence>
<reference evidence="1" key="1">
    <citation type="submission" date="2018-02" db="EMBL/GenBank/DDBJ databases">
        <title>Rhizophora mucronata_Transcriptome.</title>
        <authorList>
            <person name="Meera S.P."/>
            <person name="Sreeshan A."/>
            <person name="Augustine A."/>
        </authorList>
    </citation>
    <scope>NUCLEOTIDE SEQUENCE</scope>
    <source>
        <tissue evidence="1">Leaf</tissue>
    </source>
</reference>
<accession>A0A2P2KRH9</accession>